<gene>
    <name evidence="2" type="ORF">K9W46_08155</name>
</gene>
<dbReference type="AlphaFoldDB" id="A0A9Y1BNY7"/>
<name>A0A9Y1BNY7_9ARCH</name>
<organism evidence="2">
    <name type="scientific">Candidatus Heimdallarchaeum endolithica</name>
    <dbReference type="NCBI Taxonomy" id="2876572"/>
    <lineage>
        <taxon>Archaea</taxon>
        <taxon>Promethearchaeati</taxon>
        <taxon>Candidatus Heimdallarchaeota</taxon>
        <taxon>Candidatus Heimdallarchaeia (ex Rinke et al. 2021) (nom. nud.)</taxon>
        <taxon>Candidatus Heimdallarchaeales</taxon>
        <taxon>Candidatus Heimdallarchaeaceae</taxon>
        <taxon>Candidatus Heimdallarchaeum</taxon>
    </lineage>
</organism>
<evidence type="ECO:0000256" key="1">
    <source>
        <dbReference type="SAM" id="Phobius"/>
    </source>
</evidence>
<dbReference type="EMBL" id="CP084167">
    <property type="protein sequence ID" value="UJG42375.1"/>
    <property type="molecule type" value="Genomic_DNA"/>
</dbReference>
<proteinExistence type="predicted"/>
<sequence length="232" mass="26208">MKKKLNFISIVILLALVNVFIQHSAAYIPENTIVVNQIVDTYESHVNSNISMSISVKNYMNFTLTNITISLNLSSNTDLESVKFTSCDFGQLSGDNVTLNETILSSSEGIFTPLNITEGYLTEKYFEVKIDKMENGTKLLVNLNITAEEEGDYTIPRVKVTYLDNWGDKKKTESSRNIQLSFKEVESWSEDVPYWRGGKKLTPMVSAVIFALSPILIAIASSYIFTIKIRRY</sequence>
<reference evidence="2" key="1">
    <citation type="journal article" date="2022" name="Nat. Microbiol.">
        <title>Unique mobile elements and scalable gene flow at the prokaryote-eukaryote boundary revealed by circularized Asgard archaea genomes.</title>
        <authorList>
            <person name="Wu F."/>
            <person name="Speth D.R."/>
            <person name="Philosof A."/>
            <person name="Cremiere A."/>
            <person name="Narayanan A."/>
            <person name="Barco R.A."/>
            <person name="Connon S.A."/>
            <person name="Amend J.P."/>
            <person name="Antoshechkin I.A."/>
            <person name="Orphan V.J."/>
        </authorList>
    </citation>
    <scope>NUCLEOTIDE SEQUENCE</scope>
    <source>
        <strain evidence="2">PR6</strain>
    </source>
</reference>
<keyword evidence="1" id="KW-0472">Membrane</keyword>
<accession>A0A9Y1BNY7</accession>
<keyword evidence="1" id="KW-1133">Transmembrane helix</keyword>
<protein>
    <submittedName>
        <fullName evidence="2">Uncharacterized protein</fullName>
    </submittedName>
</protein>
<feature type="transmembrane region" description="Helical" evidence="1">
    <location>
        <begin position="204"/>
        <end position="225"/>
    </location>
</feature>
<evidence type="ECO:0000313" key="2">
    <source>
        <dbReference type="EMBL" id="UJG42375.1"/>
    </source>
</evidence>
<dbReference type="Proteomes" id="UP001200513">
    <property type="component" value="Chromosome"/>
</dbReference>
<keyword evidence="1" id="KW-0812">Transmembrane</keyword>